<evidence type="ECO:0000313" key="1">
    <source>
        <dbReference type="EMBL" id="KAK9905828.1"/>
    </source>
</evidence>
<proteinExistence type="predicted"/>
<evidence type="ECO:0000313" key="2">
    <source>
        <dbReference type="Proteomes" id="UP001491310"/>
    </source>
</evidence>
<dbReference type="Proteomes" id="UP001491310">
    <property type="component" value="Unassembled WGS sequence"/>
</dbReference>
<protein>
    <submittedName>
        <fullName evidence="1">Uncharacterized protein</fullName>
    </submittedName>
</protein>
<dbReference type="EMBL" id="JALJOT010000011">
    <property type="protein sequence ID" value="KAK9905828.1"/>
    <property type="molecule type" value="Genomic_DNA"/>
</dbReference>
<reference evidence="1 2" key="1">
    <citation type="journal article" date="2024" name="Nat. Commun.">
        <title>Phylogenomics reveals the evolutionary origins of lichenization in chlorophyte algae.</title>
        <authorList>
            <person name="Puginier C."/>
            <person name="Libourel C."/>
            <person name="Otte J."/>
            <person name="Skaloud P."/>
            <person name="Haon M."/>
            <person name="Grisel S."/>
            <person name="Petersen M."/>
            <person name="Berrin J.G."/>
            <person name="Delaux P.M."/>
            <person name="Dal Grande F."/>
            <person name="Keller J."/>
        </authorList>
    </citation>
    <scope>NUCLEOTIDE SEQUENCE [LARGE SCALE GENOMIC DNA]</scope>
    <source>
        <strain evidence="1 2">SAG 216-7</strain>
    </source>
</reference>
<organism evidence="1 2">
    <name type="scientific">Coccomyxa subellipsoidea</name>
    <dbReference type="NCBI Taxonomy" id="248742"/>
    <lineage>
        <taxon>Eukaryota</taxon>
        <taxon>Viridiplantae</taxon>
        <taxon>Chlorophyta</taxon>
        <taxon>core chlorophytes</taxon>
        <taxon>Trebouxiophyceae</taxon>
        <taxon>Trebouxiophyceae incertae sedis</taxon>
        <taxon>Coccomyxaceae</taxon>
        <taxon>Coccomyxa</taxon>
    </lineage>
</organism>
<sequence length="85" mass="9152">MMRNGCESHLTCLVSPGVWTLLTLALTTSLCFVLDRLIGIGYLALDAQSSDTKAAVWSMLHTSSGAVDHISRKLLSEITGFPKSL</sequence>
<gene>
    <name evidence="1" type="ORF">WJX75_007132</name>
</gene>
<comment type="caution">
    <text evidence="1">The sequence shown here is derived from an EMBL/GenBank/DDBJ whole genome shotgun (WGS) entry which is preliminary data.</text>
</comment>
<keyword evidence="2" id="KW-1185">Reference proteome</keyword>
<name>A0ABR2YIL3_9CHLO</name>
<accession>A0ABR2YIL3</accession>